<dbReference type="Proteomes" id="UP000005239">
    <property type="component" value="Unassembled WGS sequence"/>
</dbReference>
<accession>A0A2A6B2T3</accession>
<keyword evidence="2" id="KW-1185">Reference proteome</keyword>
<gene>
    <name evidence="1" type="primary">WBGene00093234</name>
</gene>
<dbReference type="InterPro" id="IPR019429">
    <property type="entry name" value="7TM_GPCR_serpentine_rcpt_Sri"/>
</dbReference>
<reference evidence="1" key="2">
    <citation type="submission" date="2022-06" db="UniProtKB">
        <authorList>
            <consortium name="EnsemblMetazoa"/>
        </authorList>
    </citation>
    <scope>IDENTIFICATION</scope>
    <source>
        <strain evidence="1">PS312</strain>
    </source>
</reference>
<accession>A0A8R1Y9Y2</accession>
<organism evidence="1 2">
    <name type="scientific">Pristionchus pacificus</name>
    <name type="common">Parasitic nematode worm</name>
    <dbReference type="NCBI Taxonomy" id="54126"/>
    <lineage>
        <taxon>Eukaryota</taxon>
        <taxon>Metazoa</taxon>
        <taxon>Ecdysozoa</taxon>
        <taxon>Nematoda</taxon>
        <taxon>Chromadorea</taxon>
        <taxon>Rhabditida</taxon>
        <taxon>Rhabditina</taxon>
        <taxon>Diplogasteromorpha</taxon>
        <taxon>Diplogasteroidea</taxon>
        <taxon>Neodiplogasteridae</taxon>
        <taxon>Pristionchus</taxon>
    </lineage>
</organism>
<dbReference type="AlphaFoldDB" id="A0A2A6B2T3"/>
<dbReference type="Pfam" id="PF10327">
    <property type="entry name" value="7TM_GPCR_Sri"/>
    <property type="match status" value="1"/>
</dbReference>
<dbReference type="PANTHER" id="PTHR45830">
    <property type="entry name" value="SERPENTINE RECEPTOR, CLASS I"/>
    <property type="match status" value="1"/>
</dbReference>
<evidence type="ECO:0000313" key="2">
    <source>
        <dbReference type="Proteomes" id="UP000005239"/>
    </source>
</evidence>
<protein>
    <submittedName>
        <fullName evidence="1">G protein-coupled receptor</fullName>
    </submittedName>
</protein>
<reference evidence="2" key="1">
    <citation type="journal article" date="2008" name="Nat. Genet.">
        <title>The Pristionchus pacificus genome provides a unique perspective on nematode lifestyle and parasitism.</title>
        <authorList>
            <person name="Dieterich C."/>
            <person name="Clifton S.W."/>
            <person name="Schuster L.N."/>
            <person name="Chinwalla A."/>
            <person name="Delehaunty K."/>
            <person name="Dinkelacker I."/>
            <person name="Fulton L."/>
            <person name="Fulton R."/>
            <person name="Godfrey J."/>
            <person name="Minx P."/>
            <person name="Mitreva M."/>
            <person name="Roeseler W."/>
            <person name="Tian H."/>
            <person name="Witte H."/>
            <person name="Yang S.P."/>
            <person name="Wilson R.K."/>
            <person name="Sommer R.J."/>
        </authorList>
    </citation>
    <scope>NUCLEOTIDE SEQUENCE [LARGE SCALE GENOMIC DNA]</scope>
    <source>
        <strain evidence="2">PS312</strain>
    </source>
</reference>
<dbReference type="EnsemblMetazoa" id="PPA03680.1">
    <property type="protein sequence ID" value="PPA03680.1"/>
    <property type="gene ID" value="WBGene00093234"/>
</dbReference>
<proteinExistence type="predicted"/>
<name>A0A2A6B2T3_PRIPA</name>
<evidence type="ECO:0000313" key="1">
    <source>
        <dbReference type="EnsemblMetazoa" id="PPA03680.1"/>
    </source>
</evidence>
<dbReference type="PANTHER" id="PTHR45830:SF15">
    <property type="entry name" value="SERPENTINE RECEPTOR, CLASS I"/>
    <property type="match status" value="1"/>
</dbReference>
<sequence length="242" mass="27534">MAHPSDVHHVVESLQLYFFYFVGALSFLINSTTLAIIVYKSSILEREFRRLTLYLETSCLLQNLFYTILFIPFHYPRAGAGYCLGLLCGAVPYPILLLIFSILTMNMFSAFGMIIIARHQMLLFDDSNFKISTRLRQTWQQRGLNWYLFNRAGHPTLFGLAITSVAVTLPIGCTLIVAPCSHMITIVLRHVHSRRHDRVHLQSAQTVIIQLTVHVVFLAVPVFIITAVGMRDNIYADTQSEV</sequence>